<organism evidence="9">
    <name type="scientific">uncultured Dysgonomonas sp</name>
    <dbReference type="NCBI Taxonomy" id="206096"/>
    <lineage>
        <taxon>Bacteria</taxon>
        <taxon>Pseudomonadati</taxon>
        <taxon>Bacteroidota</taxon>
        <taxon>Bacteroidia</taxon>
        <taxon>Bacteroidales</taxon>
        <taxon>Dysgonomonadaceae</taxon>
        <taxon>Dysgonomonas</taxon>
        <taxon>environmental samples</taxon>
    </lineage>
</organism>
<evidence type="ECO:0000313" key="9">
    <source>
        <dbReference type="EMBL" id="SBW04667.1"/>
    </source>
</evidence>
<evidence type="ECO:0000256" key="1">
    <source>
        <dbReference type="ARBA" id="ARBA00004571"/>
    </source>
</evidence>
<dbReference type="Gene3D" id="2.40.170.20">
    <property type="entry name" value="TonB-dependent receptor, beta-barrel domain"/>
    <property type="match status" value="1"/>
</dbReference>
<proteinExistence type="inferred from homology"/>
<evidence type="ECO:0000256" key="7">
    <source>
        <dbReference type="PROSITE-ProRule" id="PRU01360"/>
    </source>
</evidence>
<dbReference type="FunFam" id="2.170.130.10:FF:000003">
    <property type="entry name" value="SusC/RagA family TonB-linked outer membrane protein"/>
    <property type="match status" value="1"/>
</dbReference>
<evidence type="ECO:0000256" key="4">
    <source>
        <dbReference type="ARBA" id="ARBA00022692"/>
    </source>
</evidence>
<feature type="domain" description="TonB-dependent receptor plug" evidence="8">
    <location>
        <begin position="136"/>
        <end position="241"/>
    </location>
</feature>
<gene>
    <name evidence="9" type="ORF">KL86DYS1_30902</name>
</gene>
<dbReference type="InterPro" id="IPR023996">
    <property type="entry name" value="TonB-dep_OMP_SusC/RagA"/>
</dbReference>
<dbReference type="InterPro" id="IPR008969">
    <property type="entry name" value="CarboxyPept-like_regulatory"/>
</dbReference>
<evidence type="ECO:0000256" key="2">
    <source>
        <dbReference type="ARBA" id="ARBA00022448"/>
    </source>
</evidence>
<dbReference type="Gene3D" id="2.60.40.1120">
    <property type="entry name" value="Carboxypeptidase-like, regulatory domain"/>
    <property type="match status" value="1"/>
</dbReference>
<dbReference type="PROSITE" id="PS52016">
    <property type="entry name" value="TONB_DEPENDENT_REC_3"/>
    <property type="match status" value="1"/>
</dbReference>
<keyword evidence="2 7" id="KW-0813">Transport</keyword>
<evidence type="ECO:0000256" key="3">
    <source>
        <dbReference type="ARBA" id="ARBA00022452"/>
    </source>
</evidence>
<dbReference type="NCBIfam" id="TIGR04057">
    <property type="entry name" value="SusC_RagA_signa"/>
    <property type="match status" value="1"/>
</dbReference>
<dbReference type="InterPro" id="IPR037066">
    <property type="entry name" value="Plug_dom_sf"/>
</dbReference>
<evidence type="ECO:0000256" key="5">
    <source>
        <dbReference type="ARBA" id="ARBA00023136"/>
    </source>
</evidence>
<keyword evidence="4 7" id="KW-0812">Transmembrane</keyword>
<accession>A0A212JYZ8</accession>
<dbReference type="NCBIfam" id="TIGR04056">
    <property type="entry name" value="OMP_RagA_SusC"/>
    <property type="match status" value="1"/>
</dbReference>
<dbReference type="GO" id="GO:0009279">
    <property type="term" value="C:cell outer membrane"/>
    <property type="evidence" value="ECO:0007669"/>
    <property type="project" value="UniProtKB-SubCell"/>
</dbReference>
<reference evidence="9" key="1">
    <citation type="submission" date="2016-04" db="EMBL/GenBank/DDBJ databases">
        <authorList>
            <person name="Evans L.H."/>
            <person name="Alamgir A."/>
            <person name="Owens N."/>
            <person name="Weber N.D."/>
            <person name="Virtaneva K."/>
            <person name="Barbian K."/>
            <person name="Babar A."/>
            <person name="Rosenke K."/>
        </authorList>
    </citation>
    <scope>NUCLEOTIDE SEQUENCE</scope>
    <source>
        <strain evidence="9">86-1</strain>
    </source>
</reference>
<sequence>MKDIFTKKVFMRIRTGLLIITLLAIGSPQYISASVHKTEQAQKEVTGKVFDSSSKETLPGVSVSVKGTNIATMTDADGNFSIKVPYAEATLVFSYIGFQPQQIELKGRTTLNVDLVEDIKALDEVVVVGYTTQKRENITGAVATITTKDLVQSPTANINNALAGRLPGLIVNQFSGGEPGVDKSELFIRGKSTYGDQSPIVIVDGVERDMSYLAADEIETFTILKDAASTAPYGIRGANGVIVVTTKRGKASEKASVNFKASFGFNKVGKTPNLLGSADYATLYNEASRNDAMMNGTLENYKKPFTDEAIANFRMARGDNSDGLGYNWDYFDYMFKSAAQQDYNLSVRGGTDKVRYFVMAGHMNQGTNYRHVDLSDYDASPNFKKYNFRSNIDVDITDKFWVKLDLGARITDRTNIGSAASRLVNIAMTQPPYLPIVLEQNDNPANQSYFVSNPKGMLFGDQIYRFNLLGELSRSGYHTQKYTYLEGSFSMGYDLDFITKGLKIEGTFSYDAREEQWTRREVNTYSEGYRQYPSYATFKPKDGIDIYRTPGHYDGVYSTGNKYNTDQTVGNNFTQSNPSNRTYYQAKLMYQNSFAQNHNVTGMFLFNRSTEGQYDGDKVRADHRYQGLTGQFTYNFSDRYFAEFNFGYNGSENFAKEKRYGFFPAGSVGWVISNESFMNNTKSWMDFLKIRGSYGLVGSDKLPGGRFGYLQFFEGGEGYNFGEGGFNTNPGGWREGGLANRILTWEKAKKLNIGLDANFLKQRLRFSFDYFYENRYDILTELTGDKLGFPDIVGKDAPRINSGKVKNHGLEFEVTWSDKIGKDFRYFIKPNFTFARNRVDYMNEVVYEYAWRRKTGQALDVNMLYVFDHFVADQAEADRLNADGYQPWGTLIPGDAVYKDLDGDGVITDQNDRMAMGYPRSPEIQFGLPITLQYKGFDFSVLFQGATNSTIMLKDAAVFDFPNFDQDKIGRVRPMHLDRWTPETAATAKYPALHIGTHSNNKNESSSLFMYDGSYVRLKNIELGYTLPRKIIRVAGLSNVRVYAQAQNLATWDKLGDVDVDPEMRNGGGDWYPILKVFNFGVDITF</sequence>
<dbReference type="AlphaFoldDB" id="A0A212JYZ8"/>
<dbReference type="SUPFAM" id="SSF49464">
    <property type="entry name" value="Carboxypeptidase regulatory domain-like"/>
    <property type="match status" value="1"/>
</dbReference>
<dbReference type="InterPro" id="IPR012910">
    <property type="entry name" value="Plug_dom"/>
</dbReference>
<evidence type="ECO:0000259" key="8">
    <source>
        <dbReference type="Pfam" id="PF07715"/>
    </source>
</evidence>
<name>A0A212JYZ8_9BACT</name>
<keyword evidence="6 7" id="KW-0998">Cell outer membrane</keyword>
<dbReference type="Pfam" id="PF13715">
    <property type="entry name" value="CarbopepD_reg_2"/>
    <property type="match status" value="1"/>
</dbReference>
<dbReference type="Gene3D" id="2.170.130.10">
    <property type="entry name" value="TonB-dependent receptor, plug domain"/>
    <property type="match status" value="1"/>
</dbReference>
<dbReference type="InterPro" id="IPR023997">
    <property type="entry name" value="TonB-dep_OMP_SusC/RagA_CS"/>
</dbReference>
<dbReference type="InterPro" id="IPR036942">
    <property type="entry name" value="Beta-barrel_TonB_sf"/>
</dbReference>
<comment type="subcellular location">
    <subcellularLocation>
        <location evidence="1 7">Cell outer membrane</location>
        <topology evidence="1 7">Multi-pass membrane protein</topology>
    </subcellularLocation>
</comment>
<keyword evidence="5 7" id="KW-0472">Membrane</keyword>
<protein>
    <recommendedName>
        <fullName evidence="8">TonB-dependent receptor plug domain-containing protein</fullName>
    </recommendedName>
</protein>
<evidence type="ECO:0000256" key="6">
    <source>
        <dbReference type="ARBA" id="ARBA00023237"/>
    </source>
</evidence>
<dbReference type="Pfam" id="PF07715">
    <property type="entry name" value="Plug"/>
    <property type="match status" value="1"/>
</dbReference>
<comment type="similarity">
    <text evidence="7">Belongs to the TonB-dependent receptor family.</text>
</comment>
<keyword evidence="3 7" id="KW-1134">Transmembrane beta strand</keyword>
<dbReference type="EMBL" id="FLUM01000003">
    <property type="protein sequence ID" value="SBW04667.1"/>
    <property type="molecule type" value="Genomic_DNA"/>
</dbReference>
<dbReference type="InterPro" id="IPR039426">
    <property type="entry name" value="TonB-dep_rcpt-like"/>
</dbReference>
<dbReference type="SUPFAM" id="SSF56935">
    <property type="entry name" value="Porins"/>
    <property type="match status" value="1"/>
</dbReference>